<feature type="non-terminal residue" evidence="7">
    <location>
        <position position="1"/>
    </location>
</feature>
<organism evidence="7 8">
    <name type="scientific">Funneliformis geosporum</name>
    <dbReference type="NCBI Taxonomy" id="1117311"/>
    <lineage>
        <taxon>Eukaryota</taxon>
        <taxon>Fungi</taxon>
        <taxon>Fungi incertae sedis</taxon>
        <taxon>Mucoromycota</taxon>
        <taxon>Glomeromycotina</taxon>
        <taxon>Glomeromycetes</taxon>
        <taxon>Glomerales</taxon>
        <taxon>Glomeraceae</taxon>
        <taxon>Funneliformis</taxon>
    </lineage>
</organism>
<dbReference type="OrthoDB" id="1470350at2759"/>
<dbReference type="InterPro" id="IPR001128">
    <property type="entry name" value="Cyt_P450"/>
</dbReference>
<keyword evidence="4" id="KW-0560">Oxidoreductase</keyword>
<keyword evidence="3" id="KW-0479">Metal-binding</keyword>
<dbReference type="GO" id="GO:0005506">
    <property type="term" value="F:iron ion binding"/>
    <property type="evidence" value="ECO:0007669"/>
    <property type="project" value="InterPro"/>
</dbReference>
<dbReference type="GO" id="GO:0016705">
    <property type="term" value="F:oxidoreductase activity, acting on paired donors, with incorporation or reduction of molecular oxygen"/>
    <property type="evidence" value="ECO:0007669"/>
    <property type="project" value="InterPro"/>
</dbReference>
<accession>A0A9W4WXS2</accession>
<evidence type="ECO:0000256" key="2">
    <source>
        <dbReference type="ARBA" id="ARBA00022617"/>
    </source>
</evidence>
<dbReference type="PANTHER" id="PTHR24291:SF50">
    <property type="entry name" value="BIFUNCTIONAL ALBAFLAVENONE MONOOXYGENASE_TERPENE SYNTHASE"/>
    <property type="match status" value="1"/>
</dbReference>
<dbReference type="Pfam" id="PF00067">
    <property type="entry name" value="p450"/>
    <property type="match status" value="1"/>
</dbReference>
<evidence type="ECO:0000313" key="8">
    <source>
        <dbReference type="Proteomes" id="UP001153678"/>
    </source>
</evidence>
<dbReference type="PANTHER" id="PTHR24291">
    <property type="entry name" value="CYTOCHROME P450 FAMILY 4"/>
    <property type="match status" value="1"/>
</dbReference>
<feature type="non-terminal residue" evidence="7">
    <location>
        <position position="305"/>
    </location>
</feature>
<dbReference type="Proteomes" id="UP001153678">
    <property type="component" value="Unassembled WGS sequence"/>
</dbReference>
<evidence type="ECO:0000256" key="3">
    <source>
        <dbReference type="ARBA" id="ARBA00022723"/>
    </source>
</evidence>
<dbReference type="EMBL" id="CAMKVN010010769">
    <property type="protein sequence ID" value="CAI2194352.1"/>
    <property type="molecule type" value="Genomic_DNA"/>
</dbReference>
<sequence>NLEDPTNVYVTTYQEVTAECDKPIYNLMPFIEKLPYFNRIEALKKAAKINELYNGIIEEKRKSMETEELDKKINNNTADFLDCMMYTSGDPKNPMSNEEMRNNLAAMFMLVGHDTRCVQRKVRDEMLRVLGDDLTPIIDYHSISGELKYLYMVMDENLRFYPPVHQLPRRENSEIIKFRNHVFWPKTPILINIYGIHHSPKYWKDPEEFIPERFEDGKLNRDICLPFGGNMFSLIEQTTTLCALLRKYEISLPADSIHKDKLHLDHFNALQVERTDKKGSCSSVYLLNEFHVNFVATSCLNIIKE</sequence>
<evidence type="ECO:0000256" key="1">
    <source>
        <dbReference type="ARBA" id="ARBA00010617"/>
    </source>
</evidence>
<keyword evidence="8" id="KW-1185">Reference proteome</keyword>
<dbReference type="PRINTS" id="PR00463">
    <property type="entry name" value="EP450I"/>
</dbReference>
<dbReference type="InterPro" id="IPR050196">
    <property type="entry name" value="Cytochrome_P450_Monoox"/>
</dbReference>
<evidence type="ECO:0000256" key="5">
    <source>
        <dbReference type="ARBA" id="ARBA00023004"/>
    </source>
</evidence>
<evidence type="ECO:0000313" key="7">
    <source>
        <dbReference type="EMBL" id="CAI2194352.1"/>
    </source>
</evidence>
<dbReference type="GO" id="GO:0020037">
    <property type="term" value="F:heme binding"/>
    <property type="evidence" value="ECO:0007669"/>
    <property type="project" value="InterPro"/>
</dbReference>
<name>A0A9W4WXS2_9GLOM</name>
<proteinExistence type="inferred from homology"/>
<keyword evidence="6" id="KW-0503">Monooxygenase</keyword>
<comment type="similarity">
    <text evidence="1">Belongs to the cytochrome P450 family.</text>
</comment>
<keyword evidence="5" id="KW-0408">Iron</keyword>
<reference evidence="7" key="1">
    <citation type="submission" date="2022-08" db="EMBL/GenBank/DDBJ databases">
        <authorList>
            <person name="Kallberg Y."/>
            <person name="Tangrot J."/>
            <person name="Rosling A."/>
        </authorList>
    </citation>
    <scope>NUCLEOTIDE SEQUENCE</scope>
    <source>
        <strain evidence="7">Wild A</strain>
    </source>
</reference>
<dbReference type="Gene3D" id="1.10.630.10">
    <property type="entry name" value="Cytochrome P450"/>
    <property type="match status" value="1"/>
</dbReference>
<evidence type="ECO:0000256" key="6">
    <source>
        <dbReference type="ARBA" id="ARBA00023033"/>
    </source>
</evidence>
<protein>
    <submittedName>
        <fullName evidence="7">19560_t:CDS:1</fullName>
    </submittedName>
</protein>
<dbReference type="InterPro" id="IPR002401">
    <property type="entry name" value="Cyt_P450_E_grp-I"/>
</dbReference>
<dbReference type="SUPFAM" id="SSF48264">
    <property type="entry name" value="Cytochrome P450"/>
    <property type="match status" value="1"/>
</dbReference>
<comment type="caution">
    <text evidence="7">The sequence shown here is derived from an EMBL/GenBank/DDBJ whole genome shotgun (WGS) entry which is preliminary data.</text>
</comment>
<dbReference type="AlphaFoldDB" id="A0A9W4WXS2"/>
<keyword evidence="2" id="KW-0349">Heme</keyword>
<evidence type="ECO:0000256" key="4">
    <source>
        <dbReference type="ARBA" id="ARBA00023002"/>
    </source>
</evidence>
<dbReference type="GO" id="GO:0004497">
    <property type="term" value="F:monooxygenase activity"/>
    <property type="evidence" value="ECO:0007669"/>
    <property type="project" value="UniProtKB-KW"/>
</dbReference>
<dbReference type="InterPro" id="IPR036396">
    <property type="entry name" value="Cyt_P450_sf"/>
</dbReference>
<gene>
    <name evidence="7" type="ORF">FWILDA_LOCUS16533</name>
</gene>